<comment type="caution">
    <text evidence="1">The sequence shown here is derived from an EMBL/GenBank/DDBJ whole genome shotgun (WGS) entry which is preliminary data.</text>
</comment>
<accession>A0ACC0XDI4</accession>
<keyword evidence="2" id="KW-1185">Reference proteome</keyword>
<dbReference type="EMBL" id="CM047748">
    <property type="protein sequence ID" value="KAJ0015090.1"/>
    <property type="molecule type" value="Genomic_DNA"/>
</dbReference>
<evidence type="ECO:0000313" key="1">
    <source>
        <dbReference type="EMBL" id="KAJ0015090.1"/>
    </source>
</evidence>
<reference evidence="2" key="1">
    <citation type="journal article" date="2023" name="G3 (Bethesda)">
        <title>Genome assembly and association tests identify interacting loci associated with vigor, precocity, and sex in interspecific pistachio rootstocks.</title>
        <authorList>
            <person name="Palmer W."/>
            <person name="Jacygrad E."/>
            <person name="Sagayaradj S."/>
            <person name="Cavanaugh K."/>
            <person name="Han R."/>
            <person name="Bertier L."/>
            <person name="Beede B."/>
            <person name="Kafkas S."/>
            <person name="Golino D."/>
            <person name="Preece J."/>
            <person name="Michelmore R."/>
        </authorList>
    </citation>
    <scope>NUCLEOTIDE SEQUENCE [LARGE SCALE GENOMIC DNA]</scope>
</reference>
<gene>
    <name evidence="1" type="ORF">Pint_20684</name>
</gene>
<organism evidence="1 2">
    <name type="scientific">Pistacia integerrima</name>
    <dbReference type="NCBI Taxonomy" id="434235"/>
    <lineage>
        <taxon>Eukaryota</taxon>
        <taxon>Viridiplantae</taxon>
        <taxon>Streptophyta</taxon>
        <taxon>Embryophyta</taxon>
        <taxon>Tracheophyta</taxon>
        <taxon>Spermatophyta</taxon>
        <taxon>Magnoliopsida</taxon>
        <taxon>eudicotyledons</taxon>
        <taxon>Gunneridae</taxon>
        <taxon>Pentapetalae</taxon>
        <taxon>rosids</taxon>
        <taxon>malvids</taxon>
        <taxon>Sapindales</taxon>
        <taxon>Anacardiaceae</taxon>
        <taxon>Pistacia</taxon>
    </lineage>
</organism>
<name>A0ACC0XDI4_9ROSI</name>
<dbReference type="Proteomes" id="UP001163603">
    <property type="component" value="Chromosome 13"/>
</dbReference>
<sequence length="231" mass="25299">MATFSSDSVPIAINATRQITAHLTLTNFPSWHAQFESLLLGYNLFGYVDGAHTCLPLPTSTDVVATAAHHLWITKYLHSVKTIADELALIDAPLSQANITLFPTYNFTLNMMVLMRLLLEMDQDRRTREILLQGPCEHGVYPLPSSPAATPVPIQSPTDSSTPEISSYSGPILQLASRELPEIRRPQGDLPFASSTLSEDPALVQPPEAPIYNPYQVPPISSTTPLSTYVT</sequence>
<proteinExistence type="predicted"/>
<evidence type="ECO:0000313" key="2">
    <source>
        <dbReference type="Proteomes" id="UP001163603"/>
    </source>
</evidence>
<protein>
    <submittedName>
        <fullName evidence="1">Uncharacterized protein</fullName>
    </submittedName>
</protein>